<dbReference type="InterPro" id="IPR050744">
    <property type="entry name" value="AI-2_Isomerase_LsrG"/>
</dbReference>
<dbReference type="EMBL" id="FPIY01000003">
    <property type="protein sequence ID" value="SFW57306.1"/>
    <property type="molecule type" value="Genomic_DNA"/>
</dbReference>
<dbReference type="PANTHER" id="PTHR33336:SF15">
    <property type="entry name" value="ABM DOMAIN-CONTAINING PROTEIN"/>
    <property type="match status" value="1"/>
</dbReference>
<dbReference type="STRING" id="76595.SAMN05660313_02573"/>
<name>A0A1K1QBH6_9FLAO</name>
<feature type="domain" description="ABM" evidence="1">
    <location>
        <begin position="3"/>
        <end position="94"/>
    </location>
</feature>
<dbReference type="GO" id="GO:0004497">
    <property type="term" value="F:monooxygenase activity"/>
    <property type="evidence" value="ECO:0007669"/>
    <property type="project" value="UniProtKB-KW"/>
</dbReference>
<accession>A0A1K1QBH6</accession>
<dbReference type="InterPro" id="IPR007138">
    <property type="entry name" value="ABM_dom"/>
</dbReference>
<dbReference type="PROSITE" id="PS51725">
    <property type="entry name" value="ABM"/>
    <property type="match status" value="1"/>
</dbReference>
<evidence type="ECO:0000313" key="3">
    <source>
        <dbReference type="Proteomes" id="UP000183257"/>
    </source>
</evidence>
<keyword evidence="2" id="KW-0560">Oxidoreductase</keyword>
<dbReference type="InterPro" id="IPR011008">
    <property type="entry name" value="Dimeric_a/b-barrel"/>
</dbReference>
<reference evidence="3" key="1">
    <citation type="submission" date="2016-11" db="EMBL/GenBank/DDBJ databases">
        <authorList>
            <person name="Varghese N."/>
            <person name="Submissions S."/>
        </authorList>
    </citation>
    <scope>NUCLEOTIDE SEQUENCE [LARGE SCALE GENOMIC DNA]</scope>
    <source>
        <strain evidence="3">DSM 24786</strain>
    </source>
</reference>
<dbReference type="Gene3D" id="3.30.70.100">
    <property type="match status" value="1"/>
</dbReference>
<dbReference type="Pfam" id="PF03992">
    <property type="entry name" value="ABM"/>
    <property type="match status" value="1"/>
</dbReference>
<dbReference type="OrthoDB" id="9806189at2"/>
<evidence type="ECO:0000313" key="2">
    <source>
        <dbReference type="EMBL" id="SFW57306.1"/>
    </source>
</evidence>
<dbReference type="Proteomes" id="UP000183257">
    <property type="component" value="Unassembled WGS sequence"/>
</dbReference>
<keyword evidence="3" id="KW-1185">Reference proteome</keyword>
<dbReference type="RefSeq" id="WP_072304197.1">
    <property type="nucleotide sequence ID" value="NZ_FPIY01000003.1"/>
</dbReference>
<organism evidence="2 3">
    <name type="scientific">Cellulophaga fucicola</name>
    <dbReference type="NCBI Taxonomy" id="76595"/>
    <lineage>
        <taxon>Bacteria</taxon>
        <taxon>Pseudomonadati</taxon>
        <taxon>Bacteroidota</taxon>
        <taxon>Flavobacteriia</taxon>
        <taxon>Flavobacteriales</taxon>
        <taxon>Flavobacteriaceae</taxon>
        <taxon>Cellulophaga</taxon>
    </lineage>
</organism>
<dbReference type="PANTHER" id="PTHR33336">
    <property type="entry name" value="QUINOL MONOOXYGENASE YGIN-RELATED"/>
    <property type="match status" value="1"/>
</dbReference>
<evidence type="ECO:0000259" key="1">
    <source>
        <dbReference type="PROSITE" id="PS51725"/>
    </source>
</evidence>
<gene>
    <name evidence="2" type="ORF">SAMN05660313_02573</name>
</gene>
<keyword evidence="2" id="KW-0503">Monooxygenase</keyword>
<sequence length="95" mass="10933">MKIYVTAIVKSKPEYTEEVKAALQNMVVETLKEKACIKYDLQQGLTDKTTFVFHEIWENEEGLDLHGKQPYITEFKALAATKFAEKPVVLRTQLI</sequence>
<dbReference type="SUPFAM" id="SSF54909">
    <property type="entry name" value="Dimeric alpha+beta barrel"/>
    <property type="match status" value="1"/>
</dbReference>
<protein>
    <submittedName>
        <fullName evidence="2">Quinol monooxygenase YgiN</fullName>
    </submittedName>
</protein>
<proteinExistence type="predicted"/>
<dbReference type="AlphaFoldDB" id="A0A1K1QBH6"/>